<organism evidence="6 7">
    <name type="scientific">Gibberella nygamai</name>
    <name type="common">Bean root rot disease fungus</name>
    <name type="synonym">Fusarium nygamai</name>
    <dbReference type="NCBI Taxonomy" id="42673"/>
    <lineage>
        <taxon>Eukaryota</taxon>
        <taxon>Fungi</taxon>
        <taxon>Dikarya</taxon>
        <taxon>Ascomycota</taxon>
        <taxon>Pezizomycotina</taxon>
        <taxon>Sordariomycetes</taxon>
        <taxon>Hypocreomycetidae</taxon>
        <taxon>Hypocreales</taxon>
        <taxon>Nectriaceae</taxon>
        <taxon>Fusarium</taxon>
        <taxon>Fusarium fujikuroi species complex</taxon>
    </lineage>
</organism>
<feature type="compositionally biased region" description="Polar residues" evidence="4">
    <location>
        <begin position="52"/>
        <end position="76"/>
    </location>
</feature>
<dbReference type="GO" id="GO:0006351">
    <property type="term" value="P:DNA-templated transcription"/>
    <property type="evidence" value="ECO:0007669"/>
    <property type="project" value="InterPro"/>
</dbReference>
<evidence type="ECO:0000256" key="1">
    <source>
        <dbReference type="ARBA" id="ARBA00004123"/>
    </source>
</evidence>
<dbReference type="Gene3D" id="4.10.240.10">
    <property type="entry name" value="Zn(2)-C6 fungal-type DNA-binding domain"/>
    <property type="match status" value="1"/>
</dbReference>
<dbReference type="Proteomes" id="UP000236664">
    <property type="component" value="Unassembled WGS sequence"/>
</dbReference>
<proteinExistence type="predicted"/>
<dbReference type="PROSITE" id="PS00463">
    <property type="entry name" value="ZN2_CY6_FUNGAL_1"/>
    <property type="match status" value="1"/>
</dbReference>
<keyword evidence="7" id="KW-1185">Reference proteome</keyword>
<accession>A0A2K0VZ54</accession>
<evidence type="ECO:0000313" key="7">
    <source>
        <dbReference type="Proteomes" id="UP000236664"/>
    </source>
</evidence>
<dbReference type="GO" id="GO:0005634">
    <property type="term" value="C:nucleus"/>
    <property type="evidence" value="ECO:0007669"/>
    <property type="project" value="UniProtKB-SubCell"/>
</dbReference>
<dbReference type="PANTHER" id="PTHR31001">
    <property type="entry name" value="UNCHARACTERIZED TRANSCRIPTIONAL REGULATORY PROTEIN"/>
    <property type="match status" value="1"/>
</dbReference>
<dbReference type="GO" id="GO:0000981">
    <property type="term" value="F:DNA-binding transcription factor activity, RNA polymerase II-specific"/>
    <property type="evidence" value="ECO:0007669"/>
    <property type="project" value="InterPro"/>
</dbReference>
<evidence type="ECO:0000256" key="4">
    <source>
        <dbReference type="SAM" id="MobiDB-lite"/>
    </source>
</evidence>
<dbReference type="STRING" id="42673.A0A2K0VZ54"/>
<dbReference type="PROSITE" id="PS50048">
    <property type="entry name" value="ZN2_CY6_FUNGAL_2"/>
    <property type="match status" value="1"/>
</dbReference>
<dbReference type="SUPFAM" id="SSF57701">
    <property type="entry name" value="Zn2/Cys6 DNA-binding domain"/>
    <property type="match status" value="1"/>
</dbReference>
<keyword evidence="3" id="KW-0539">Nucleus</keyword>
<dbReference type="AlphaFoldDB" id="A0A2K0VZ54"/>
<dbReference type="EMBL" id="MTQA01000170">
    <property type="protein sequence ID" value="PNP75272.1"/>
    <property type="molecule type" value="Genomic_DNA"/>
</dbReference>
<dbReference type="CDD" id="cd00067">
    <property type="entry name" value="GAL4"/>
    <property type="match status" value="1"/>
</dbReference>
<dbReference type="InterPro" id="IPR007219">
    <property type="entry name" value="XnlR_reg_dom"/>
</dbReference>
<dbReference type="PANTHER" id="PTHR31001:SF77">
    <property type="entry name" value="TRANSCRIPTION FACTOR, PUTATIVE (AFU_ORTHOLOGUE AFUA_3G12940)-RELATED"/>
    <property type="match status" value="1"/>
</dbReference>
<evidence type="ECO:0000256" key="2">
    <source>
        <dbReference type="ARBA" id="ARBA00022723"/>
    </source>
</evidence>
<dbReference type="Pfam" id="PF00172">
    <property type="entry name" value="Zn_clus"/>
    <property type="match status" value="1"/>
</dbReference>
<dbReference type="Pfam" id="PF04082">
    <property type="entry name" value="Fungal_trans"/>
    <property type="match status" value="1"/>
</dbReference>
<dbReference type="GO" id="GO:0008270">
    <property type="term" value="F:zinc ion binding"/>
    <property type="evidence" value="ECO:0007669"/>
    <property type="project" value="InterPro"/>
</dbReference>
<evidence type="ECO:0000259" key="5">
    <source>
        <dbReference type="PROSITE" id="PS50048"/>
    </source>
</evidence>
<keyword evidence="2" id="KW-0479">Metal-binding</keyword>
<reference evidence="6 7" key="1">
    <citation type="submission" date="2017-06" db="EMBL/GenBank/DDBJ databases">
        <title>Genome of Fusarium nygamai isolate CS10214.</title>
        <authorList>
            <person name="Gardiner D.M."/>
            <person name="Obanor F."/>
            <person name="Kazan K."/>
        </authorList>
    </citation>
    <scope>NUCLEOTIDE SEQUENCE [LARGE SCALE GENOMIC DNA]</scope>
    <source>
        <strain evidence="6 7">CS10214</strain>
    </source>
</reference>
<evidence type="ECO:0000313" key="6">
    <source>
        <dbReference type="EMBL" id="PNP75272.1"/>
    </source>
</evidence>
<comment type="caution">
    <text evidence="6">The sequence shown here is derived from an EMBL/GenBank/DDBJ whole genome shotgun (WGS) entry which is preliminary data.</text>
</comment>
<dbReference type="SMART" id="SM00066">
    <property type="entry name" value="GAL4"/>
    <property type="match status" value="1"/>
</dbReference>
<feature type="region of interest" description="Disordered" evidence="4">
    <location>
        <begin position="178"/>
        <end position="206"/>
    </location>
</feature>
<feature type="region of interest" description="Disordered" evidence="4">
    <location>
        <begin position="98"/>
        <end position="143"/>
    </location>
</feature>
<sequence length="763" mass="85701">MESQTGTSEVNQSNRKRVITACLTCRHRKVKCDHAQPVCSPCKKGNRVCTYASPQSTSQSSRLASGNRVSRSNRQTGQDDIKNRLERLEQLLERALSGGPAIPQHPADTASNPEHPLSNHQGPGSSQNPQSETLSTDGYDGALLLEGQGGQSRWVSSLHYSLLADEIRDVKMLLGGQSDDASRESLPTVPSESPFPFSGPSTNDLRTWAPPSGDTCLILLDTFYSNVDPMTRIVHKPTLKRRLIQYIDYTYGMNASSSENEECLAAHSGEDIHPFEPLALAVFYSAINSLSAEDVLLQFSMEKETLLSQFQHGVQVGLGRENFLTTPSIEVLQAFVLLLTCQSREDDMAKTWTLLGLAHKMALSQGLHREPSLFTSTGMDVIQVEIRRRLWHQICHLDYRSAESRGQEPTISDEDFTTFLPRNISDENLVEGSLDETSATPGFTDMTVHLIRLYGHHCFRRIVRGTYKLERMTKSQEAKNNKNTHPVAKLRSLFEEVRGMVDEMVNHFQMNYLQYCSPHVPEQRMAIGLATVVEWRCWSIFWLRTPKQYRESVITPEVRQMYVQSEKYYNLLRQEKRLTYTLRILEKSVNLIQSLNTMPEDKDAQRFGWHIGGHACFQPIMHIVSELDMPNFDAPNRQALRSRALDTLKKTMLTRGREATPMWNAMNRIISNCLAKSTSRPFPVTPFQAAPTDLPINETTQGLGPSVTVSTPALLPDMPISGDFASSASLPDPTTLGSIEMLEPDIMFDWGFWNIDPAAPGPL</sequence>
<dbReference type="SMART" id="SM00906">
    <property type="entry name" value="Fungal_trans"/>
    <property type="match status" value="1"/>
</dbReference>
<comment type="subcellular location">
    <subcellularLocation>
        <location evidence="1">Nucleus</location>
    </subcellularLocation>
</comment>
<evidence type="ECO:0000256" key="3">
    <source>
        <dbReference type="ARBA" id="ARBA00023242"/>
    </source>
</evidence>
<feature type="region of interest" description="Disordered" evidence="4">
    <location>
        <begin position="50"/>
        <end position="82"/>
    </location>
</feature>
<feature type="domain" description="Zn(2)-C6 fungal-type" evidence="5">
    <location>
        <begin position="21"/>
        <end position="51"/>
    </location>
</feature>
<dbReference type="InterPro" id="IPR036864">
    <property type="entry name" value="Zn2-C6_fun-type_DNA-bd_sf"/>
</dbReference>
<dbReference type="CDD" id="cd12148">
    <property type="entry name" value="fungal_TF_MHR"/>
    <property type="match status" value="1"/>
</dbReference>
<name>A0A2K0VZ54_GIBNY</name>
<dbReference type="GO" id="GO:0003677">
    <property type="term" value="F:DNA binding"/>
    <property type="evidence" value="ECO:0007669"/>
    <property type="project" value="InterPro"/>
</dbReference>
<feature type="compositionally biased region" description="Low complexity" evidence="4">
    <location>
        <begin position="190"/>
        <end position="201"/>
    </location>
</feature>
<protein>
    <recommendedName>
        <fullName evidence="5">Zn(2)-C6 fungal-type domain-containing protein</fullName>
    </recommendedName>
</protein>
<dbReference type="OrthoDB" id="424974at2759"/>
<dbReference type="InterPro" id="IPR050613">
    <property type="entry name" value="Sec_Metabolite_Reg"/>
</dbReference>
<dbReference type="InterPro" id="IPR001138">
    <property type="entry name" value="Zn2Cys6_DnaBD"/>
</dbReference>
<feature type="compositionally biased region" description="Polar residues" evidence="4">
    <location>
        <begin position="118"/>
        <end position="136"/>
    </location>
</feature>
<gene>
    <name evidence="6" type="ORF">FNYG_11415</name>
</gene>